<dbReference type="InterPro" id="IPR036514">
    <property type="entry name" value="SGNH_hydro_sf"/>
</dbReference>
<dbReference type="Gene3D" id="3.40.50.1110">
    <property type="entry name" value="SGNH hydrolase"/>
    <property type="match status" value="1"/>
</dbReference>
<dbReference type="AlphaFoldDB" id="A0A1I5UWC8"/>
<feature type="signal peptide" evidence="1">
    <location>
        <begin position="1"/>
        <end position="21"/>
    </location>
</feature>
<dbReference type="OrthoDB" id="7443339at2"/>
<feature type="chain" id="PRO_5011693861" description="PEP-CTERM protein-sorting domain-containing protein" evidence="1">
    <location>
        <begin position="22"/>
        <end position="308"/>
    </location>
</feature>
<dbReference type="EMBL" id="FOXP01000018">
    <property type="protein sequence ID" value="SFP99512.1"/>
    <property type="molecule type" value="Genomic_DNA"/>
</dbReference>
<protein>
    <recommendedName>
        <fullName evidence="4">PEP-CTERM protein-sorting domain-containing protein</fullName>
    </recommendedName>
</protein>
<reference evidence="3" key="1">
    <citation type="submission" date="2016-10" db="EMBL/GenBank/DDBJ databases">
        <authorList>
            <person name="Varghese N."/>
            <person name="Submissions S."/>
        </authorList>
    </citation>
    <scope>NUCLEOTIDE SEQUENCE [LARGE SCALE GENOMIC DNA]</scope>
    <source>
        <strain evidence="3">CGMCC 1.9113</strain>
    </source>
</reference>
<dbReference type="STRING" id="634430.SAMN04488241_1186"/>
<keyword evidence="1" id="KW-0732">Signal</keyword>
<dbReference type="Proteomes" id="UP000199586">
    <property type="component" value="Unassembled WGS sequence"/>
</dbReference>
<dbReference type="GO" id="GO:0016788">
    <property type="term" value="F:hydrolase activity, acting on ester bonds"/>
    <property type="evidence" value="ECO:0007669"/>
    <property type="project" value="UniProtKB-ARBA"/>
</dbReference>
<evidence type="ECO:0000313" key="2">
    <source>
        <dbReference type="EMBL" id="SFP99512.1"/>
    </source>
</evidence>
<keyword evidence="3" id="KW-1185">Reference proteome</keyword>
<accession>A0A1I5UWC8</accession>
<evidence type="ECO:0008006" key="4">
    <source>
        <dbReference type="Google" id="ProtNLM"/>
    </source>
</evidence>
<name>A0A1I5UWC8_9SPHN</name>
<evidence type="ECO:0000313" key="3">
    <source>
        <dbReference type="Proteomes" id="UP000199586"/>
    </source>
</evidence>
<evidence type="ECO:0000256" key="1">
    <source>
        <dbReference type="SAM" id="SignalP"/>
    </source>
</evidence>
<organism evidence="2 3">
    <name type="scientific">Sphingomonas rubra</name>
    <dbReference type="NCBI Taxonomy" id="634430"/>
    <lineage>
        <taxon>Bacteria</taxon>
        <taxon>Pseudomonadati</taxon>
        <taxon>Pseudomonadota</taxon>
        <taxon>Alphaproteobacteria</taxon>
        <taxon>Sphingomonadales</taxon>
        <taxon>Sphingomonadaceae</taxon>
        <taxon>Sphingomonas</taxon>
    </lineage>
</organism>
<dbReference type="SUPFAM" id="SSF52266">
    <property type="entry name" value="SGNH hydrolase"/>
    <property type="match status" value="1"/>
</dbReference>
<gene>
    <name evidence="2" type="ORF">SAMN04488241_1186</name>
</gene>
<proteinExistence type="predicted"/>
<sequence length="308" mass="33011">MLSGKVLFASCLLLAANGGEAQRAAPTPPAPSRPPVVAARRGTPTSILFIGNSFTQGAHSAVRNWRADSVADLNGNGYGGVPALFKAFTEQAGLSYQVSLETQGGKSLGFHYDERRARFDRAWDVVVLQEFSTLSRERPGDPTDYVRDVGRISRLLQARNPAVRIELMATWSRADATYRGKGPWAGKPIAAMAGDLQKAARTARAANPTVRGIIPVGVAWNLAFERGVADPNPYDGTAFDQLDLWTYDQYHASVAGYYLEALVVFGAITGVDPATLGRDEKAADALGLSPADAVRLQQVASQQLGQHD</sequence>